<evidence type="ECO:0000256" key="1">
    <source>
        <dbReference type="SAM" id="MobiDB-lite"/>
    </source>
</evidence>
<organism evidence="2 3">
    <name type="scientific">Lyophyllum shimeji</name>
    <name type="common">Hon-shimeji</name>
    <name type="synonym">Tricholoma shimeji</name>
    <dbReference type="NCBI Taxonomy" id="47721"/>
    <lineage>
        <taxon>Eukaryota</taxon>
        <taxon>Fungi</taxon>
        <taxon>Dikarya</taxon>
        <taxon>Basidiomycota</taxon>
        <taxon>Agaricomycotina</taxon>
        <taxon>Agaricomycetes</taxon>
        <taxon>Agaricomycetidae</taxon>
        <taxon>Agaricales</taxon>
        <taxon>Tricholomatineae</taxon>
        <taxon>Lyophyllaceae</taxon>
        <taxon>Lyophyllum</taxon>
    </lineage>
</organism>
<comment type="caution">
    <text evidence="2">The sequence shown here is derived from an EMBL/GenBank/DDBJ whole genome shotgun (WGS) entry which is preliminary data.</text>
</comment>
<evidence type="ECO:0000313" key="3">
    <source>
        <dbReference type="Proteomes" id="UP001063166"/>
    </source>
</evidence>
<protein>
    <submittedName>
        <fullName evidence="2">Uncharacterized protein</fullName>
    </submittedName>
</protein>
<reference evidence="2" key="1">
    <citation type="submission" date="2022-07" db="EMBL/GenBank/DDBJ databases">
        <title>The genome of Lyophyllum shimeji provides insight into the initial evolution of ectomycorrhizal fungal genome.</title>
        <authorList>
            <person name="Kobayashi Y."/>
            <person name="Shibata T."/>
            <person name="Hirakawa H."/>
            <person name="Shigenobu S."/>
            <person name="Nishiyama T."/>
            <person name="Yamada A."/>
            <person name="Hasebe M."/>
            <person name="Kawaguchi M."/>
        </authorList>
    </citation>
    <scope>NUCLEOTIDE SEQUENCE</scope>
    <source>
        <strain evidence="2">AT787</strain>
    </source>
</reference>
<keyword evidence="3" id="KW-1185">Reference proteome</keyword>
<gene>
    <name evidence="2" type="ORF">LshimejAT787_1401960</name>
</gene>
<sequence>MQQKSKSTITTTATTLNPFRTAAKRVGQAFSPNTNTSMTRPATSERTLAVLAATEESWPSCATLAEYYPTEYFAQDALHLEVPIYRSQEADLDMIDFEDRAWGSPPSTTGKGWISSLFRTRGRRATSLNQ</sequence>
<proteinExistence type="predicted"/>
<feature type="compositionally biased region" description="Polar residues" evidence="1">
    <location>
        <begin position="30"/>
        <end position="43"/>
    </location>
</feature>
<dbReference type="EMBL" id="BRPK01000014">
    <property type="protein sequence ID" value="GLB43684.1"/>
    <property type="molecule type" value="Genomic_DNA"/>
</dbReference>
<dbReference type="OrthoDB" id="10643261at2759"/>
<dbReference type="AlphaFoldDB" id="A0A9P3PY26"/>
<accession>A0A9P3PY26</accession>
<dbReference type="Proteomes" id="UP001063166">
    <property type="component" value="Unassembled WGS sequence"/>
</dbReference>
<feature type="region of interest" description="Disordered" evidence="1">
    <location>
        <begin position="23"/>
        <end position="43"/>
    </location>
</feature>
<name>A0A9P3PY26_LYOSH</name>
<evidence type="ECO:0000313" key="2">
    <source>
        <dbReference type="EMBL" id="GLB43684.1"/>
    </source>
</evidence>